<keyword evidence="7" id="KW-0997">Cell inner membrane</keyword>
<evidence type="ECO:0000313" key="11">
    <source>
        <dbReference type="EMBL" id="WMT65623.1"/>
    </source>
</evidence>
<dbReference type="Gene3D" id="3.30.1300.30">
    <property type="entry name" value="GSPII I/J protein-like"/>
    <property type="match status" value="1"/>
</dbReference>
<dbReference type="GO" id="GO:0015627">
    <property type="term" value="C:type II protein secretion system complex"/>
    <property type="evidence" value="ECO:0007669"/>
    <property type="project" value="UniProtKB-UniRule"/>
</dbReference>
<feature type="domain" description="Type II secretion system protein GspI C-terminal" evidence="8">
    <location>
        <begin position="40"/>
        <end position="101"/>
    </location>
</feature>
<keyword evidence="5 7" id="KW-1133">Transmembrane helix</keyword>
<dbReference type="EMBL" id="CP096849">
    <property type="protein sequence ID" value="WMT65623.1"/>
    <property type="molecule type" value="Genomic_DNA"/>
</dbReference>
<keyword evidence="7" id="KW-1003">Cell membrane</keyword>
<evidence type="ECO:0000313" key="9">
    <source>
        <dbReference type="EMBL" id="MBC6324102.1"/>
    </source>
</evidence>
<dbReference type="RefSeq" id="WP_023331447.1">
    <property type="nucleotide sequence ID" value="NZ_AP022431.1"/>
</dbReference>
<feature type="transmembrane region" description="Helical" evidence="7">
    <location>
        <begin position="6"/>
        <end position="27"/>
    </location>
</feature>
<dbReference type="AlphaFoldDB" id="A0A2J0PD18"/>
<gene>
    <name evidence="9" type="primary">gspI</name>
    <name evidence="10" type="ORF">B9Q37_25775</name>
    <name evidence="9" type="ORF">H9R40_12805</name>
    <name evidence="11" type="ORF">M2B19_22555</name>
</gene>
<comment type="subcellular location">
    <subcellularLocation>
        <location evidence="7">Cell inner membrane</location>
        <topology evidence="7">Single-pass membrane protein</topology>
    </subcellularLocation>
    <subcellularLocation>
        <location evidence="2">Membrane</location>
        <topology evidence="2">Single-pass membrane protein</topology>
    </subcellularLocation>
</comment>
<evidence type="ECO:0000256" key="1">
    <source>
        <dbReference type="ARBA" id="ARBA00003161"/>
    </source>
</evidence>
<evidence type="ECO:0000259" key="8">
    <source>
        <dbReference type="Pfam" id="PF02501"/>
    </source>
</evidence>
<comment type="similarity">
    <text evidence="7">Belongs to the GSP I family.</text>
</comment>
<dbReference type="SUPFAM" id="SSF54523">
    <property type="entry name" value="Pili subunits"/>
    <property type="match status" value="1"/>
</dbReference>
<comment type="function">
    <text evidence="1">Component of the type II secretion system required for the energy-dependent secretion of extracellular factors such as proteases and toxins from the periplasm. Part of the pseudopilus tip complex that is critical for the recognition and binding of secretion substrates.</text>
</comment>
<keyword evidence="6 7" id="KW-0472">Membrane</keyword>
<dbReference type="Pfam" id="PF02501">
    <property type="entry name" value="T2SSI"/>
    <property type="match status" value="1"/>
</dbReference>
<dbReference type="GO" id="GO:0015628">
    <property type="term" value="P:protein secretion by the type II secretion system"/>
    <property type="evidence" value="ECO:0007669"/>
    <property type="project" value="UniProtKB-UniRule"/>
</dbReference>
<evidence type="ECO:0000313" key="10">
    <source>
        <dbReference type="EMBL" id="PJD65479.1"/>
    </source>
</evidence>
<dbReference type="Proteomes" id="UP001228563">
    <property type="component" value="Chromosome"/>
</dbReference>
<reference evidence="10 12" key="1">
    <citation type="journal article" date="2017" name="J. Antimicrob. Chemother.">
        <title>Characterization of the population structure, drug resistance mechanisms and plasmids of the community-associated Enterobacter cloacae complex in China.</title>
        <authorList>
            <person name="Zhou K."/>
            <person name="Yu W."/>
            <person name="Cao X."/>
            <person name="Shen P."/>
            <person name="Lu H."/>
            <person name="Luo Q."/>
            <person name="Rossen J.W.A."/>
            <person name="Xiao Y."/>
        </authorList>
    </citation>
    <scope>NUCLEOTIDE SEQUENCE [LARGE SCALE GENOMIC DNA]</scope>
    <source>
        <strain evidence="10">ECC1097</strain>
    </source>
</reference>
<proteinExistence type="inferred from homology"/>
<dbReference type="Proteomes" id="UP000613022">
    <property type="component" value="Unassembled WGS sequence"/>
</dbReference>
<dbReference type="InterPro" id="IPR010052">
    <property type="entry name" value="T2SS_protein-GspI"/>
</dbReference>
<comment type="subunit">
    <text evidence="7">Type II secretion is composed of four main components: the outer membrane complex, the inner membrane complex, the cytoplasmic secretion ATPase and the periplasm-spanning pseudopilus.</text>
</comment>
<sequence length="122" mass="13418">MKQQSGMLLLEVLLAMAIFATAIIALLNSMQWQLSALETLKQETLALWVADNVLVTSTYGQLAAKEGASSQLNETFSWQLVEGKKSSSPLLQKEARVITSDGRTLSLYAWSSDSKKTEAKHE</sequence>
<dbReference type="GO" id="GO:0005886">
    <property type="term" value="C:plasma membrane"/>
    <property type="evidence" value="ECO:0007669"/>
    <property type="project" value="UniProtKB-SubCell"/>
</dbReference>
<accession>A0A2J0PD18</accession>
<evidence type="ECO:0000313" key="12">
    <source>
        <dbReference type="Proteomes" id="UP000230495"/>
    </source>
</evidence>
<evidence type="ECO:0000256" key="3">
    <source>
        <dbReference type="ARBA" id="ARBA00022481"/>
    </source>
</evidence>
<evidence type="ECO:0000256" key="7">
    <source>
        <dbReference type="RuleBase" id="RU368030"/>
    </source>
</evidence>
<reference evidence="9" key="2">
    <citation type="submission" date="2020-08" db="EMBL/GenBank/DDBJ databases">
        <title>Distribution of Beta-Lactamase Producing Gram-Negative Bacterial Isolates in Isabela River of Santo Domingo, Dominican Republic.</title>
        <authorList>
            <person name="Calderon V."/>
            <person name="Del Rosario C."/>
            <person name="Duarte A."/>
            <person name="Bonnelly R."/>
            <person name="Barauna R."/>
            <person name="Ramos R.T."/>
            <person name="Perdomo O.P."/>
            <person name="Rodriguez De Francisco L.E."/>
            <person name="Franco De Los Santos E.F."/>
        </authorList>
    </citation>
    <scope>NUCLEOTIDE SEQUENCE</scope>
    <source>
        <strain evidence="9">INTEC_BI4_1.1</strain>
    </source>
</reference>
<dbReference type="Proteomes" id="UP000230495">
    <property type="component" value="Unassembled WGS sequence"/>
</dbReference>
<keyword evidence="3 7" id="KW-0488">Methylation</keyword>
<dbReference type="EMBL" id="JACSEP010000025">
    <property type="protein sequence ID" value="MBC6324102.1"/>
    <property type="molecule type" value="Genomic_DNA"/>
</dbReference>
<keyword evidence="4 7" id="KW-0812">Transmembrane</keyword>
<dbReference type="NCBIfam" id="TIGR01707">
    <property type="entry name" value="gspI"/>
    <property type="match status" value="1"/>
</dbReference>
<organism evidence="10">
    <name type="scientific">Enterobacter kobei</name>
    <dbReference type="NCBI Taxonomy" id="208224"/>
    <lineage>
        <taxon>Bacteria</taxon>
        <taxon>Pseudomonadati</taxon>
        <taxon>Pseudomonadota</taxon>
        <taxon>Gammaproteobacteria</taxon>
        <taxon>Enterobacterales</taxon>
        <taxon>Enterobacteriaceae</taxon>
        <taxon>Enterobacter</taxon>
        <taxon>Enterobacter cloacae complex</taxon>
    </lineage>
</organism>
<protein>
    <recommendedName>
        <fullName evidence="7">Type II secretion system protein I</fullName>
        <shortName evidence="7">T2SS minor pseudopilin I</shortName>
    </recommendedName>
</protein>
<dbReference type="PANTHER" id="PTHR38779">
    <property type="entry name" value="TYPE II SECRETION SYSTEM PROTEIN I-RELATED"/>
    <property type="match status" value="1"/>
</dbReference>
<evidence type="ECO:0000256" key="2">
    <source>
        <dbReference type="ARBA" id="ARBA00004167"/>
    </source>
</evidence>
<reference evidence="11" key="3">
    <citation type="submission" date="2022-04" db="EMBL/GenBank/DDBJ databases">
        <title>Co-occurrence of mcr-9 and blaNDM-1 in multidrug-resistant Enterobacter kobei strain isolated from an infant with urinary infection.</title>
        <authorList>
            <person name="Zeng H."/>
        </authorList>
    </citation>
    <scope>NUCLEOTIDE SEQUENCE</scope>
    <source>
        <strain evidence="11">EC1382</strain>
    </source>
</reference>
<dbReference type="KEGG" id="ekb:BFV64_21590"/>
<evidence type="ECO:0000256" key="5">
    <source>
        <dbReference type="ARBA" id="ARBA00022989"/>
    </source>
</evidence>
<dbReference type="EMBL" id="NEEU01000048">
    <property type="protein sequence ID" value="PJD65479.1"/>
    <property type="molecule type" value="Genomic_DNA"/>
</dbReference>
<dbReference type="InterPro" id="IPR045584">
    <property type="entry name" value="Pilin-like"/>
</dbReference>
<dbReference type="InterPro" id="IPR003413">
    <property type="entry name" value="T2SS_GspI_C"/>
</dbReference>
<comment type="PTM">
    <text evidence="7">Cleaved by prepilin peptidase.</text>
</comment>
<evidence type="ECO:0000256" key="4">
    <source>
        <dbReference type="ARBA" id="ARBA00022692"/>
    </source>
</evidence>
<name>A0A2J0PD18_9ENTR</name>
<evidence type="ECO:0000256" key="6">
    <source>
        <dbReference type="ARBA" id="ARBA00023136"/>
    </source>
</evidence>
<dbReference type="GeneID" id="93157123"/>
<dbReference type="PANTHER" id="PTHR38779:SF2">
    <property type="entry name" value="TYPE II SECRETION SYSTEM PROTEIN I-RELATED"/>
    <property type="match status" value="1"/>
</dbReference>